<dbReference type="OrthoDB" id="9899341at2759"/>
<reference evidence="2" key="1">
    <citation type="submission" date="2022-01" db="EMBL/GenBank/DDBJ databases">
        <authorList>
            <person name="King R."/>
        </authorList>
    </citation>
    <scope>NUCLEOTIDE SEQUENCE</scope>
</reference>
<dbReference type="PANTHER" id="PTHR34761">
    <property type="entry name" value="NUCLEOLUS AND NEURAL PROGENITOR PROTEIN"/>
    <property type="match status" value="1"/>
</dbReference>
<gene>
    <name evidence="2" type="ORF">CHIRRI_LOCUS7696</name>
</gene>
<organism evidence="2 3">
    <name type="scientific">Chironomus riparius</name>
    <dbReference type="NCBI Taxonomy" id="315576"/>
    <lineage>
        <taxon>Eukaryota</taxon>
        <taxon>Metazoa</taxon>
        <taxon>Ecdysozoa</taxon>
        <taxon>Arthropoda</taxon>
        <taxon>Hexapoda</taxon>
        <taxon>Insecta</taxon>
        <taxon>Pterygota</taxon>
        <taxon>Neoptera</taxon>
        <taxon>Endopterygota</taxon>
        <taxon>Diptera</taxon>
        <taxon>Nematocera</taxon>
        <taxon>Chironomoidea</taxon>
        <taxon>Chironomidae</taxon>
        <taxon>Chironominae</taxon>
        <taxon>Chironomus</taxon>
    </lineage>
</organism>
<dbReference type="InterPro" id="IPR052835">
    <property type="entry name" value="Nepro"/>
</dbReference>
<dbReference type="InterPro" id="IPR027951">
    <property type="entry name" value="Nepro_N"/>
</dbReference>
<proteinExistence type="predicted"/>
<feature type="domain" description="Nucleolus and neural progenitor protein-like N-terminal" evidence="1">
    <location>
        <begin position="6"/>
        <end position="186"/>
    </location>
</feature>
<reference evidence="2" key="2">
    <citation type="submission" date="2022-10" db="EMBL/GenBank/DDBJ databases">
        <authorList>
            <consortium name="ENA_rothamsted_submissions"/>
            <consortium name="culmorum"/>
            <person name="King R."/>
        </authorList>
    </citation>
    <scope>NUCLEOTIDE SEQUENCE</scope>
</reference>
<accession>A0A9N9RWR3</accession>
<dbReference type="Pfam" id="PF14780">
    <property type="entry name" value="NEPRO_N"/>
    <property type="match status" value="1"/>
</dbReference>
<evidence type="ECO:0000313" key="2">
    <source>
        <dbReference type="EMBL" id="CAG9804817.1"/>
    </source>
</evidence>
<dbReference type="EMBL" id="OU895878">
    <property type="protein sequence ID" value="CAG9804817.1"/>
    <property type="molecule type" value="Genomic_DNA"/>
</dbReference>
<dbReference type="GO" id="GO:0045747">
    <property type="term" value="P:positive regulation of Notch signaling pathway"/>
    <property type="evidence" value="ECO:0007669"/>
    <property type="project" value="TreeGrafter"/>
</dbReference>
<name>A0A9N9RWR3_9DIPT</name>
<dbReference type="GO" id="GO:0005634">
    <property type="term" value="C:nucleus"/>
    <property type="evidence" value="ECO:0007669"/>
    <property type="project" value="TreeGrafter"/>
</dbReference>
<keyword evidence="3" id="KW-1185">Reference proteome</keyword>
<dbReference type="PANTHER" id="PTHR34761:SF1">
    <property type="entry name" value="NUCLEOLUS AND NEURAL PROGENITOR PROTEIN"/>
    <property type="match status" value="1"/>
</dbReference>
<dbReference type="Proteomes" id="UP001153620">
    <property type="component" value="Chromosome 2"/>
</dbReference>
<dbReference type="AlphaFoldDB" id="A0A9N9RWR3"/>
<protein>
    <recommendedName>
        <fullName evidence="1">Nucleolus and neural progenitor protein-like N-terminal domain-containing protein</fullName>
    </recommendedName>
</protein>
<evidence type="ECO:0000259" key="1">
    <source>
        <dbReference type="Pfam" id="PF14780"/>
    </source>
</evidence>
<sequence length="378" mass="45198">MEEEFWNSINLIAPPFTTYSVRRKNFGTDQFKKCLENAIAYFAEQTTFFEEVNQISQIIYLGKSQFRMMKGFQEMKKTHQAAIRFKRLNIVDILEAFNSYVADDFQSEILLPSRQNLDYVLIKLQGVSKILIRIITCSRKSSRYFLGLIKMGSFYIKGSIFVSTLAKVWDMSREMCQYAVKLYNDLRQFRDKLQEIKNCEWIANNCELPEKLEDWLGDEYECFVNNETYDTKLLTKSEDIENFRKEMQQVTEIIKNLKTNEQEDKVESKSISEFFPVKIEKMELEIEDYKPILRNEVTHLDYKHSLASVRSKENVKLFLKFEDKYRKQDPQKSITIKRLKQKAWKDFKNDFKNKLLLMQESPLLEYFHDNLNHYMSNE</sequence>
<evidence type="ECO:0000313" key="3">
    <source>
        <dbReference type="Proteomes" id="UP001153620"/>
    </source>
</evidence>